<comment type="caution">
    <text evidence="1">The sequence shown here is derived from an EMBL/GenBank/DDBJ whole genome shotgun (WGS) entry which is preliminary data.</text>
</comment>
<dbReference type="OrthoDB" id="426293at2759"/>
<reference evidence="1 2" key="1">
    <citation type="submission" date="2017-11" db="EMBL/GenBank/DDBJ databases">
        <title>Comparative genomics of Botrytis spp.</title>
        <authorList>
            <person name="Valero-Jimenez C.A."/>
            <person name="Tapia P."/>
            <person name="Veloso J."/>
            <person name="Silva-Moreno E."/>
            <person name="Staats M."/>
            <person name="Valdes J.H."/>
            <person name="Van Kan J.A.L."/>
        </authorList>
    </citation>
    <scope>NUCLEOTIDE SEQUENCE [LARGE SCALE GENOMIC DNA]</scope>
    <source>
        <strain evidence="1 2">MUCL2830</strain>
    </source>
</reference>
<dbReference type="AlphaFoldDB" id="A0A4Y8CRT8"/>
<dbReference type="Proteomes" id="UP000297299">
    <property type="component" value="Unassembled WGS sequence"/>
</dbReference>
<accession>A0A4Y8CRT8</accession>
<dbReference type="STRING" id="38488.A0A4Y8CRT8"/>
<evidence type="ECO:0000313" key="2">
    <source>
        <dbReference type="Proteomes" id="UP000297299"/>
    </source>
</evidence>
<organism evidence="1 2">
    <name type="scientific">Botryotinia calthae</name>
    <dbReference type="NCBI Taxonomy" id="38488"/>
    <lineage>
        <taxon>Eukaryota</taxon>
        <taxon>Fungi</taxon>
        <taxon>Dikarya</taxon>
        <taxon>Ascomycota</taxon>
        <taxon>Pezizomycotina</taxon>
        <taxon>Leotiomycetes</taxon>
        <taxon>Helotiales</taxon>
        <taxon>Sclerotiniaceae</taxon>
        <taxon>Botryotinia</taxon>
    </lineage>
</organism>
<evidence type="ECO:0000313" key="1">
    <source>
        <dbReference type="EMBL" id="TEY40853.1"/>
    </source>
</evidence>
<sequence length="357" mass="40723">MDGWKGVVDCVYRVPEVIRLKLIFSTRWLLALASSDDSKQHIDRIAHEEQLCQRLSGGLTTIADFFDSGWTARYTIGIQHSNTESIRGEDSMSCPELRPATLAQELERREEKRTISDLRLSHAARRTTSIGPIIFQINLFHWQTEVVNSTGPLLTPKDLDIVISDKLFNASGIMESRAATRLGENVKVLTFVSIFFKPLSYCMSVWSINDRGFSLRSLEIVATVVGLPTYLKVFNLDSLMKFSRALYRKSFIFAISMMKTEASDAAWGKRAFILGKFSVQREIERKPSDWRLVQYVLYRALGTIGILGKSTALFNYTKQRLSLATLKSMEKARNPIWIDRAQRFEDAWAKNKYGQVI</sequence>
<keyword evidence="2" id="KW-1185">Reference proteome</keyword>
<proteinExistence type="predicted"/>
<protein>
    <submittedName>
        <fullName evidence="1">Uncharacterized protein</fullName>
    </submittedName>
</protein>
<gene>
    <name evidence="1" type="ORF">BOTCAL_0417g00090</name>
</gene>
<name>A0A4Y8CRT8_9HELO</name>
<dbReference type="EMBL" id="PHWZ01000416">
    <property type="protein sequence ID" value="TEY40853.1"/>
    <property type="molecule type" value="Genomic_DNA"/>
</dbReference>